<name>U2Q1E0_EUBRA</name>
<organism evidence="1 2">
    <name type="scientific">Eubacterium ramulus ATCC 29099</name>
    <dbReference type="NCBI Taxonomy" id="1256908"/>
    <lineage>
        <taxon>Bacteria</taxon>
        <taxon>Bacillati</taxon>
        <taxon>Bacillota</taxon>
        <taxon>Clostridia</taxon>
        <taxon>Eubacteriales</taxon>
        <taxon>Eubacteriaceae</taxon>
        <taxon>Eubacterium</taxon>
    </lineage>
</organism>
<protein>
    <recommendedName>
        <fullName evidence="3">DUF2764 domain-containing protein</fullName>
    </recommendedName>
</protein>
<keyword evidence="2" id="KW-1185">Reference proteome</keyword>
<comment type="caution">
    <text evidence="1">The sequence shown here is derived from an EMBL/GenBank/DDBJ whole genome shotgun (WGS) entry which is preliminary data.</text>
</comment>
<sequence>MASYYYLISSLPDLRTDGDMPFSYEEFLGMCQSNVSESKYEFLSNLTLSSDEGPLLKDWAAFYNNLMSELNYQRSMNLGRAYLKPYDKDSVLTQVIGTVLAAKNPLEAEKILLDYEFENLDSLVGLHTFDDVYLFGYAVKLKLLERQNCFVQEKGKKEFKRLFDQVQQRVYQL</sequence>
<dbReference type="GeneID" id="42786666"/>
<evidence type="ECO:0008006" key="3">
    <source>
        <dbReference type="Google" id="ProtNLM"/>
    </source>
</evidence>
<dbReference type="eggNOG" id="ENOG5030H9C">
    <property type="taxonomic scope" value="Bacteria"/>
</dbReference>
<proteinExistence type="predicted"/>
<evidence type="ECO:0000313" key="2">
    <source>
        <dbReference type="Proteomes" id="UP000016608"/>
    </source>
</evidence>
<evidence type="ECO:0000313" key="1">
    <source>
        <dbReference type="EMBL" id="ERK49824.1"/>
    </source>
</evidence>
<dbReference type="PATRIC" id="fig|1256908.3.peg.874"/>
<gene>
    <name evidence="1" type="ORF">HMPREF0373_00945</name>
</gene>
<dbReference type="RefSeq" id="WP_021739244.1">
    <property type="nucleotide sequence ID" value="NZ_KI271130.1"/>
</dbReference>
<dbReference type="HOGENOM" id="CLU_121454_0_0_9"/>
<dbReference type="Proteomes" id="UP000016608">
    <property type="component" value="Unassembled WGS sequence"/>
</dbReference>
<dbReference type="AlphaFoldDB" id="U2Q1E0"/>
<dbReference type="EMBL" id="AWVJ01000062">
    <property type="protein sequence ID" value="ERK49824.1"/>
    <property type="molecule type" value="Genomic_DNA"/>
</dbReference>
<accession>U2Q1E0</accession>
<reference evidence="1 2" key="1">
    <citation type="submission" date="2013-06" db="EMBL/GenBank/DDBJ databases">
        <authorList>
            <person name="Weinstock G."/>
            <person name="Sodergren E."/>
            <person name="Lobos E.A."/>
            <person name="Fulton L."/>
            <person name="Fulton R."/>
            <person name="Courtney L."/>
            <person name="Fronick C."/>
            <person name="O'Laughlin M."/>
            <person name="Godfrey J."/>
            <person name="Wilson R.M."/>
            <person name="Miner T."/>
            <person name="Farmer C."/>
            <person name="Delehaunty K."/>
            <person name="Cordes M."/>
            <person name="Minx P."/>
            <person name="Tomlinson C."/>
            <person name="Chen J."/>
            <person name="Wollam A."/>
            <person name="Pepin K.H."/>
            <person name="Bhonagiri V."/>
            <person name="Zhang X."/>
            <person name="Warren W."/>
            <person name="Mitreva M."/>
            <person name="Mardis E.R."/>
            <person name="Wilson R.K."/>
        </authorList>
    </citation>
    <scope>NUCLEOTIDE SEQUENCE [LARGE SCALE GENOMIC DNA]</scope>
    <source>
        <strain evidence="1 2">ATCC 29099</strain>
    </source>
</reference>